<dbReference type="PANTHER" id="PTHR33908">
    <property type="entry name" value="MANNOSYLTRANSFERASE YKCB-RELATED"/>
    <property type="match status" value="1"/>
</dbReference>
<keyword evidence="3" id="KW-0328">Glycosyltransferase</keyword>
<feature type="transmembrane region" description="Helical" evidence="8">
    <location>
        <begin position="264"/>
        <end position="284"/>
    </location>
</feature>
<comment type="subcellular location">
    <subcellularLocation>
        <location evidence="1">Cell membrane</location>
        <topology evidence="1">Multi-pass membrane protein</topology>
    </subcellularLocation>
</comment>
<evidence type="ECO:0000256" key="1">
    <source>
        <dbReference type="ARBA" id="ARBA00004651"/>
    </source>
</evidence>
<dbReference type="GO" id="GO:0005886">
    <property type="term" value="C:plasma membrane"/>
    <property type="evidence" value="ECO:0007669"/>
    <property type="project" value="UniProtKB-SubCell"/>
</dbReference>
<evidence type="ECO:0000256" key="5">
    <source>
        <dbReference type="ARBA" id="ARBA00022692"/>
    </source>
</evidence>
<dbReference type="InterPro" id="IPR038731">
    <property type="entry name" value="RgtA/B/C-like"/>
</dbReference>
<evidence type="ECO:0000256" key="7">
    <source>
        <dbReference type="ARBA" id="ARBA00023136"/>
    </source>
</evidence>
<feature type="transmembrane region" description="Helical" evidence="8">
    <location>
        <begin position="77"/>
        <end position="97"/>
    </location>
</feature>
<dbReference type="Pfam" id="PF13231">
    <property type="entry name" value="PMT_2"/>
    <property type="match status" value="1"/>
</dbReference>
<feature type="transmembrane region" description="Helical" evidence="8">
    <location>
        <begin position="296"/>
        <end position="316"/>
    </location>
</feature>
<evidence type="ECO:0000256" key="2">
    <source>
        <dbReference type="ARBA" id="ARBA00022475"/>
    </source>
</evidence>
<proteinExistence type="predicted"/>
<dbReference type="RefSeq" id="WP_136927364.1">
    <property type="nucleotide sequence ID" value="NZ_SSMQ01000002.1"/>
</dbReference>
<accession>A0A4U1JJ37</accession>
<comment type="caution">
    <text evidence="10">The sequence shown here is derived from an EMBL/GenBank/DDBJ whole genome shotgun (WGS) entry which is preliminary data.</text>
</comment>
<evidence type="ECO:0000256" key="3">
    <source>
        <dbReference type="ARBA" id="ARBA00022676"/>
    </source>
</evidence>
<dbReference type="AlphaFoldDB" id="A0A4U1JJ37"/>
<dbReference type="InterPro" id="IPR050297">
    <property type="entry name" value="LipidA_mod_glycosyltrf_83"/>
</dbReference>
<dbReference type="Proteomes" id="UP000309215">
    <property type="component" value="Unassembled WGS sequence"/>
</dbReference>
<dbReference type="GO" id="GO:0009103">
    <property type="term" value="P:lipopolysaccharide biosynthetic process"/>
    <property type="evidence" value="ECO:0007669"/>
    <property type="project" value="UniProtKB-ARBA"/>
</dbReference>
<feature type="domain" description="Glycosyltransferase RgtA/B/C/D-like" evidence="9">
    <location>
        <begin position="83"/>
        <end position="230"/>
    </location>
</feature>
<keyword evidence="4" id="KW-0808">Transferase</keyword>
<reference evidence="10 11" key="1">
    <citation type="submission" date="2019-04" db="EMBL/GenBank/DDBJ databases">
        <authorList>
            <person name="Li Y."/>
            <person name="Wang J."/>
        </authorList>
    </citation>
    <scope>NUCLEOTIDE SEQUENCE [LARGE SCALE GENOMIC DNA]</scope>
    <source>
        <strain evidence="10 11">DSM 14668</strain>
    </source>
</reference>
<feature type="transmembrane region" description="Helical" evidence="8">
    <location>
        <begin position="153"/>
        <end position="171"/>
    </location>
</feature>
<dbReference type="PANTHER" id="PTHR33908:SF11">
    <property type="entry name" value="MEMBRANE PROTEIN"/>
    <property type="match status" value="1"/>
</dbReference>
<dbReference type="OrthoDB" id="3498905at2"/>
<keyword evidence="7 8" id="KW-0472">Membrane</keyword>
<feature type="transmembrane region" description="Helical" evidence="8">
    <location>
        <begin position="322"/>
        <end position="342"/>
    </location>
</feature>
<keyword evidence="2" id="KW-1003">Cell membrane</keyword>
<keyword evidence="11" id="KW-1185">Reference proteome</keyword>
<keyword evidence="6 8" id="KW-1133">Transmembrane helix</keyword>
<organism evidence="10 11">
    <name type="scientific">Polyangium fumosum</name>
    <dbReference type="NCBI Taxonomy" id="889272"/>
    <lineage>
        <taxon>Bacteria</taxon>
        <taxon>Pseudomonadati</taxon>
        <taxon>Myxococcota</taxon>
        <taxon>Polyangia</taxon>
        <taxon>Polyangiales</taxon>
        <taxon>Polyangiaceae</taxon>
        <taxon>Polyangium</taxon>
    </lineage>
</organism>
<feature type="transmembrane region" description="Helical" evidence="8">
    <location>
        <begin position="177"/>
        <end position="210"/>
    </location>
</feature>
<evidence type="ECO:0000259" key="9">
    <source>
        <dbReference type="Pfam" id="PF13231"/>
    </source>
</evidence>
<evidence type="ECO:0000313" key="10">
    <source>
        <dbReference type="EMBL" id="TKD12726.1"/>
    </source>
</evidence>
<gene>
    <name evidence="10" type="ORF">E8A74_02970</name>
</gene>
<sequence length="509" mass="56022">MLARLLPLWRRLPAFLGRGLPWLVGLGAVAYVGIYLVLAVLHLRYPFEIEWMEGGAVDHVRHILSGKRLYDRPTIDFVPFIYTPLYFYVSAAVSKLFGLGFFSLRLVSLLSSLGCLAFIALFVHRETKNRLAAVLAAGLFAGTYRESVAFMDIARVDSLALLFLLLGLYVLRFREGLGFRLLAVALFLLSFLTKQSMLVAAAPLAAYALFADGWKRGLGFGVALFGTIGLSVLALDRLHGGWFRYYVFFLPSQHPNVPAMWVDYWVEDLFAPLAVSFAAALYWFAASGEGARKARLFWFFAAAGALGTSWGGRLHAGGWPNVLMPAFSVLAILFGLGIATALESIGQAPEALRARLRAATFGVAALQLACVIYDPRRLVPSRSDEQAGHAFVKKLAALPGEVWLPAHGHLPTLAGKRPFAHEMAMQDILGIGGGPPGIALRDELREALKTQRFGAVIPDTDFYKKEINLFYQRNEKDPPLFGGNDFFPVTGMKTRPRGVFSPRPAGQRR</sequence>
<keyword evidence="5 8" id="KW-0812">Transmembrane</keyword>
<dbReference type="EMBL" id="SSMQ01000002">
    <property type="protein sequence ID" value="TKD12726.1"/>
    <property type="molecule type" value="Genomic_DNA"/>
</dbReference>
<evidence type="ECO:0000256" key="4">
    <source>
        <dbReference type="ARBA" id="ARBA00022679"/>
    </source>
</evidence>
<evidence type="ECO:0000313" key="11">
    <source>
        <dbReference type="Proteomes" id="UP000309215"/>
    </source>
</evidence>
<dbReference type="GO" id="GO:0016763">
    <property type="term" value="F:pentosyltransferase activity"/>
    <property type="evidence" value="ECO:0007669"/>
    <property type="project" value="TreeGrafter"/>
</dbReference>
<feature type="transmembrane region" description="Helical" evidence="8">
    <location>
        <begin position="217"/>
        <end position="235"/>
    </location>
</feature>
<feature type="transmembrane region" description="Helical" evidence="8">
    <location>
        <begin position="103"/>
        <end position="123"/>
    </location>
</feature>
<name>A0A4U1JJ37_9BACT</name>
<evidence type="ECO:0000256" key="6">
    <source>
        <dbReference type="ARBA" id="ARBA00022989"/>
    </source>
</evidence>
<protein>
    <recommendedName>
        <fullName evidence="9">Glycosyltransferase RgtA/B/C/D-like domain-containing protein</fullName>
    </recommendedName>
</protein>
<evidence type="ECO:0000256" key="8">
    <source>
        <dbReference type="SAM" id="Phobius"/>
    </source>
</evidence>
<feature type="transmembrane region" description="Helical" evidence="8">
    <location>
        <begin position="20"/>
        <end position="43"/>
    </location>
</feature>